<keyword evidence="3" id="KW-0418">Kinase</keyword>
<dbReference type="InterPro" id="IPR051681">
    <property type="entry name" value="Ser/Thr_Kinases-Pseudokinases"/>
</dbReference>
<dbReference type="AlphaFoldDB" id="A0A150GB77"/>
<organism evidence="7 8">
    <name type="scientific">Gonium pectorale</name>
    <name type="common">Green alga</name>
    <dbReference type="NCBI Taxonomy" id="33097"/>
    <lineage>
        <taxon>Eukaryota</taxon>
        <taxon>Viridiplantae</taxon>
        <taxon>Chlorophyta</taxon>
        <taxon>core chlorophytes</taxon>
        <taxon>Chlorophyceae</taxon>
        <taxon>CS clade</taxon>
        <taxon>Chlamydomonadales</taxon>
        <taxon>Volvocaceae</taxon>
        <taxon>Gonium</taxon>
    </lineage>
</organism>
<dbReference type="PROSITE" id="PS00108">
    <property type="entry name" value="PROTEIN_KINASE_ST"/>
    <property type="match status" value="1"/>
</dbReference>
<dbReference type="PROSITE" id="PS50011">
    <property type="entry name" value="PROTEIN_KINASE_DOM"/>
    <property type="match status" value="1"/>
</dbReference>
<keyword evidence="4 5" id="KW-0067">ATP-binding</keyword>
<dbReference type="PROSITE" id="PS00107">
    <property type="entry name" value="PROTEIN_KINASE_ATP"/>
    <property type="match status" value="1"/>
</dbReference>
<evidence type="ECO:0000256" key="3">
    <source>
        <dbReference type="ARBA" id="ARBA00022777"/>
    </source>
</evidence>
<evidence type="ECO:0000256" key="5">
    <source>
        <dbReference type="PROSITE-ProRule" id="PRU10141"/>
    </source>
</evidence>
<evidence type="ECO:0000256" key="1">
    <source>
        <dbReference type="ARBA" id="ARBA00022679"/>
    </source>
</evidence>
<dbReference type="Proteomes" id="UP000075714">
    <property type="component" value="Unassembled WGS sequence"/>
</dbReference>
<dbReference type="PANTHER" id="PTHR44329:SF214">
    <property type="entry name" value="PROTEIN KINASE DOMAIN-CONTAINING PROTEIN"/>
    <property type="match status" value="1"/>
</dbReference>
<dbReference type="Gene3D" id="3.30.200.20">
    <property type="entry name" value="Phosphorylase Kinase, domain 1"/>
    <property type="match status" value="1"/>
</dbReference>
<sequence length="934" mass="97150">MDDGTIAIRELDTTAPGPDGTPGGGGLVRWRGVLITCTDQTAANGPPLPGLWKPYPCAARPVDAGGTEELLRASSALLGSTDGPVFLSLTANISLATGFGYWNVLTRGSAGRLVLRSFPGAVTTLDLAGREDAWVWEPPPWSPNPTYAYLYDMTLVNLPYSTHPGGPTDLMALAALSFSVRPPPGAGGAGGATGPQLRLTRCTLVLPDEEVAFLRGWAEAAGAGTTAVLTLSDASSSSNLTIRVVLINCTLLSASAYASLPGAVPLLPQSRVWPPLLLHGNRTWALEQGPSGLAVAPGLEAALAVQEHVCGQAPGGAAVTFVARRHDDTVSPAGQDPEGGITVSGEGLGSPGSSAAGDVCTVSGYAPELVRGRTFTDLKGVAGRRVLARPLRLRNLVLYNLAPGGSWLRLEDGDAAWANSSLPLWYFSLPRSGSPGDPAPLLLLDNVTLPLSLDSSSGVLVLASARHFGWYGTHMTVTYTLPPDAPPGASLLPYPDLRLPYQELAGTWQASISGLDSGSQPAPIEAARQGSGGRPAWVVPLEVALPVTAHLGGGESELQVSSVLGCGAFGVVYAGRWRSLPVAVKTMVVRDVEGGKEGMRRQQAVLEAAISLSMAHENLVATYTYMLKPLVQQPISVQVVFDDSRSTPGASGCSQAQMPPVATADGGADAYKLYIVQELCNGGSLRQALARGMAGSVRSGGSGRLLALRLALDVARGVAHVHACRIVHGDLKPDNVLLVVAAADGNNQHAETTAPCPGPASLCTTPASASALDLGVPVLTAKVADFGLSLPLPEDATHQSKRYQGTPSRTAPEVAAYGRLSARSDAWSYGTMLIELFYGCTFENIAALYANFLEARFDAGGTLDPQGQYRRLCTLLLQDMLATPEHAYTLLTASCFAAEPHDRPTFETIVMRLEGILGGAENQAAAQAASEAAD</sequence>
<dbReference type="EMBL" id="LSYV01000039">
    <property type="protein sequence ID" value="KXZ47107.1"/>
    <property type="molecule type" value="Genomic_DNA"/>
</dbReference>
<accession>A0A150GB77</accession>
<evidence type="ECO:0000256" key="2">
    <source>
        <dbReference type="ARBA" id="ARBA00022741"/>
    </source>
</evidence>
<dbReference type="InterPro" id="IPR011009">
    <property type="entry name" value="Kinase-like_dom_sf"/>
</dbReference>
<dbReference type="SUPFAM" id="SSF56112">
    <property type="entry name" value="Protein kinase-like (PK-like)"/>
    <property type="match status" value="1"/>
</dbReference>
<reference evidence="8" key="1">
    <citation type="journal article" date="2016" name="Nat. Commun.">
        <title>The Gonium pectorale genome demonstrates co-option of cell cycle regulation during the evolution of multicellularity.</title>
        <authorList>
            <person name="Hanschen E.R."/>
            <person name="Marriage T.N."/>
            <person name="Ferris P.J."/>
            <person name="Hamaji T."/>
            <person name="Toyoda A."/>
            <person name="Fujiyama A."/>
            <person name="Neme R."/>
            <person name="Noguchi H."/>
            <person name="Minakuchi Y."/>
            <person name="Suzuki M."/>
            <person name="Kawai-Toyooka H."/>
            <person name="Smith D.R."/>
            <person name="Sparks H."/>
            <person name="Anderson J."/>
            <person name="Bakaric R."/>
            <person name="Luria V."/>
            <person name="Karger A."/>
            <person name="Kirschner M.W."/>
            <person name="Durand P.M."/>
            <person name="Michod R.E."/>
            <person name="Nozaki H."/>
            <person name="Olson B.J."/>
        </authorList>
    </citation>
    <scope>NUCLEOTIDE SEQUENCE [LARGE SCALE GENOMIC DNA]</scope>
    <source>
        <strain evidence="8">NIES-2863</strain>
    </source>
</reference>
<gene>
    <name evidence="7" type="ORF">GPECTOR_38g344</name>
</gene>
<keyword evidence="2 5" id="KW-0547">Nucleotide-binding</keyword>
<dbReference type="Pfam" id="PF00069">
    <property type="entry name" value="Pkinase"/>
    <property type="match status" value="1"/>
</dbReference>
<dbReference type="GO" id="GO:0005524">
    <property type="term" value="F:ATP binding"/>
    <property type="evidence" value="ECO:0007669"/>
    <property type="project" value="UniProtKB-UniRule"/>
</dbReference>
<keyword evidence="8" id="KW-1185">Reference proteome</keyword>
<dbReference type="SMART" id="SM00220">
    <property type="entry name" value="S_TKc"/>
    <property type="match status" value="1"/>
</dbReference>
<comment type="caution">
    <text evidence="7">The sequence shown here is derived from an EMBL/GenBank/DDBJ whole genome shotgun (WGS) entry which is preliminary data.</text>
</comment>
<name>A0A150GB77_GONPE</name>
<evidence type="ECO:0000256" key="4">
    <source>
        <dbReference type="ARBA" id="ARBA00022840"/>
    </source>
</evidence>
<evidence type="ECO:0000313" key="8">
    <source>
        <dbReference type="Proteomes" id="UP000075714"/>
    </source>
</evidence>
<dbReference type="InterPro" id="IPR008271">
    <property type="entry name" value="Ser/Thr_kinase_AS"/>
</dbReference>
<dbReference type="GO" id="GO:0004674">
    <property type="term" value="F:protein serine/threonine kinase activity"/>
    <property type="evidence" value="ECO:0007669"/>
    <property type="project" value="TreeGrafter"/>
</dbReference>
<dbReference type="Gene3D" id="1.10.510.10">
    <property type="entry name" value="Transferase(Phosphotransferase) domain 1"/>
    <property type="match status" value="1"/>
</dbReference>
<evidence type="ECO:0000313" key="7">
    <source>
        <dbReference type="EMBL" id="KXZ47107.1"/>
    </source>
</evidence>
<dbReference type="InterPro" id="IPR017441">
    <property type="entry name" value="Protein_kinase_ATP_BS"/>
</dbReference>
<protein>
    <recommendedName>
        <fullName evidence="6">Protein kinase domain-containing protein</fullName>
    </recommendedName>
</protein>
<dbReference type="OrthoDB" id="547759at2759"/>
<dbReference type="STRING" id="33097.A0A150GB77"/>
<feature type="binding site" evidence="5">
    <location>
        <position position="585"/>
    </location>
    <ligand>
        <name>ATP</name>
        <dbReference type="ChEBI" id="CHEBI:30616"/>
    </ligand>
</feature>
<feature type="domain" description="Protein kinase" evidence="6">
    <location>
        <begin position="558"/>
        <end position="917"/>
    </location>
</feature>
<proteinExistence type="predicted"/>
<keyword evidence="1" id="KW-0808">Transferase</keyword>
<dbReference type="PANTHER" id="PTHR44329">
    <property type="entry name" value="SERINE/THREONINE-PROTEIN KINASE TNNI3K-RELATED"/>
    <property type="match status" value="1"/>
</dbReference>
<evidence type="ECO:0000259" key="6">
    <source>
        <dbReference type="PROSITE" id="PS50011"/>
    </source>
</evidence>
<dbReference type="InterPro" id="IPR000719">
    <property type="entry name" value="Prot_kinase_dom"/>
</dbReference>